<sequence>MNVQLEITLQNGETTHISGSKRDDWQGLTDPCPECRSCEFDHFRVTGGHYGKQGSSVIMRTDYWSVEQTLFTRCKSCNEILFKHPAFDLLFDPDGENNAVIEM</sequence>
<name>A0A9Q4L438_9EURY</name>
<dbReference type="AlphaFoldDB" id="A0A9Q4L438"/>
<evidence type="ECO:0000313" key="2">
    <source>
        <dbReference type="Proteomes" id="UP001154061"/>
    </source>
</evidence>
<evidence type="ECO:0000313" key="1">
    <source>
        <dbReference type="EMBL" id="MDF9747951.1"/>
    </source>
</evidence>
<protein>
    <submittedName>
        <fullName evidence="1">Uncharacterized protein</fullName>
    </submittedName>
</protein>
<accession>A0A9Q4L438</accession>
<reference evidence="1" key="1">
    <citation type="submission" date="2022-06" db="EMBL/GenBank/DDBJ databases">
        <title>Natrinema sp. a new haloarchaeum isolate from saline soil.</title>
        <authorList>
            <person name="Strakova D."/>
            <person name="Galisteo C."/>
            <person name="Sanchez-Porro C."/>
            <person name="Ventosa A."/>
        </authorList>
    </citation>
    <scope>NUCLEOTIDE SEQUENCE</scope>
    <source>
        <strain evidence="1">S1CR25-10</strain>
    </source>
</reference>
<dbReference type="EMBL" id="JAMQOT010000010">
    <property type="protein sequence ID" value="MDF9747951.1"/>
    <property type="molecule type" value="Genomic_DNA"/>
</dbReference>
<gene>
    <name evidence="1" type="ORF">NDI89_20470</name>
</gene>
<proteinExistence type="predicted"/>
<comment type="caution">
    <text evidence="1">The sequence shown here is derived from an EMBL/GenBank/DDBJ whole genome shotgun (WGS) entry which is preliminary data.</text>
</comment>
<dbReference type="Proteomes" id="UP001154061">
    <property type="component" value="Unassembled WGS sequence"/>
</dbReference>
<dbReference type="RefSeq" id="WP_277524444.1">
    <property type="nucleotide sequence ID" value="NZ_JAMQOT010000010.1"/>
</dbReference>
<organism evidence="1 2">
    <name type="scientific">Natrinema salsiterrestre</name>
    <dbReference type="NCBI Taxonomy" id="2950540"/>
    <lineage>
        <taxon>Archaea</taxon>
        <taxon>Methanobacteriati</taxon>
        <taxon>Methanobacteriota</taxon>
        <taxon>Stenosarchaea group</taxon>
        <taxon>Halobacteria</taxon>
        <taxon>Halobacteriales</taxon>
        <taxon>Natrialbaceae</taxon>
        <taxon>Natrinema</taxon>
    </lineage>
</organism>
<keyword evidence="2" id="KW-1185">Reference proteome</keyword>